<evidence type="ECO:0008006" key="3">
    <source>
        <dbReference type="Google" id="ProtNLM"/>
    </source>
</evidence>
<dbReference type="EMBL" id="JAEVFJ010000012">
    <property type="protein sequence ID" value="KAH8101641.1"/>
    <property type="molecule type" value="Genomic_DNA"/>
</dbReference>
<organism evidence="1 2">
    <name type="scientific">Cristinia sonorae</name>
    <dbReference type="NCBI Taxonomy" id="1940300"/>
    <lineage>
        <taxon>Eukaryota</taxon>
        <taxon>Fungi</taxon>
        <taxon>Dikarya</taxon>
        <taxon>Basidiomycota</taxon>
        <taxon>Agaricomycotina</taxon>
        <taxon>Agaricomycetes</taxon>
        <taxon>Agaricomycetidae</taxon>
        <taxon>Agaricales</taxon>
        <taxon>Pleurotineae</taxon>
        <taxon>Stephanosporaceae</taxon>
        <taxon>Cristinia</taxon>
    </lineage>
</organism>
<name>A0A8K0XRC2_9AGAR</name>
<accession>A0A8K0XRC2</accession>
<sequence>MHIASTTDMTSVEDYELPIELWEQIIDIIAEENRVPDLLNCSLVCREWVSRCRFHLCITAHLFSSADLSSFTGFISSSPLLPTRVRVMRVNSQSSLPAANSSLSWIAHIPLRLSKLPNLESLYLTNIDLERQHSSFWKSYTTFRGLSFLEVRYPRYSRWSQLTRLISASQSLQTRLVLSETLGPEIAHNGVGLGVFYLNASHLQQIRIDIPWKILAAVSSSWIFTIPSLYRIVINVTDISPAAMFPPEHRYVWGSVGAVFYAPSPRHPLLANVNMTFEDESVAVELVNYGDTERRKLTVRFNDELCSFAYIAGILSSLTSCDLKVIAIRRSDKREPSTSLNPFNEPWHLIDRTLFNSHHHLTELEVDLSQHSSEYFTQNKHCIINIYSILFPTSMTRGVLPQTCNPDVCWFHDSNGARDEDG</sequence>
<reference evidence="1" key="1">
    <citation type="journal article" date="2021" name="New Phytol.">
        <title>Evolutionary innovations through gain and loss of genes in the ectomycorrhizal Boletales.</title>
        <authorList>
            <person name="Wu G."/>
            <person name="Miyauchi S."/>
            <person name="Morin E."/>
            <person name="Kuo A."/>
            <person name="Drula E."/>
            <person name="Varga T."/>
            <person name="Kohler A."/>
            <person name="Feng B."/>
            <person name="Cao Y."/>
            <person name="Lipzen A."/>
            <person name="Daum C."/>
            <person name="Hundley H."/>
            <person name="Pangilinan J."/>
            <person name="Johnson J."/>
            <person name="Barry K."/>
            <person name="LaButti K."/>
            <person name="Ng V."/>
            <person name="Ahrendt S."/>
            <person name="Min B."/>
            <person name="Choi I.G."/>
            <person name="Park H."/>
            <person name="Plett J.M."/>
            <person name="Magnuson J."/>
            <person name="Spatafora J.W."/>
            <person name="Nagy L.G."/>
            <person name="Henrissat B."/>
            <person name="Grigoriev I.V."/>
            <person name="Yang Z.L."/>
            <person name="Xu J."/>
            <person name="Martin F.M."/>
        </authorList>
    </citation>
    <scope>NUCLEOTIDE SEQUENCE</scope>
    <source>
        <strain evidence="1">KKN 215</strain>
    </source>
</reference>
<gene>
    <name evidence="1" type="ORF">BXZ70DRAFT_1007463</name>
</gene>
<keyword evidence="2" id="KW-1185">Reference proteome</keyword>
<evidence type="ECO:0000313" key="2">
    <source>
        <dbReference type="Proteomes" id="UP000813824"/>
    </source>
</evidence>
<dbReference type="AlphaFoldDB" id="A0A8K0XRC2"/>
<evidence type="ECO:0000313" key="1">
    <source>
        <dbReference type="EMBL" id="KAH8101641.1"/>
    </source>
</evidence>
<protein>
    <recommendedName>
        <fullName evidence="3">F-box domain-containing protein</fullName>
    </recommendedName>
</protein>
<comment type="caution">
    <text evidence="1">The sequence shown here is derived from an EMBL/GenBank/DDBJ whole genome shotgun (WGS) entry which is preliminary data.</text>
</comment>
<proteinExistence type="predicted"/>
<dbReference type="OrthoDB" id="2788229at2759"/>
<dbReference type="Proteomes" id="UP000813824">
    <property type="component" value="Unassembled WGS sequence"/>
</dbReference>